<keyword evidence="2" id="KW-0472">Membrane</keyword>
<dbReference type="GO" id="GO:0004888">
    <property type="term" value="F:transmembrane signaling receptor activity"/>
    <property type="evidence" value="ECO:0007669"/>
    <property type="project" value="InterPro"/>
</dbReference>
<feature type="region of interest" description="Disordered" evidence="1">
    <location>
        <begin position="12"/>
        <end position="41"/>
    </location>
</feature>
<feature type="compositionally biased region" description="Polar residues" evidence="1">
    <location>
        <begin position="163"/>
        <end position="175"/>
    </location>
</feature>
<feature type="compositionally biased region" description="Basic and acidic residues" evidence="1">
    <location>
        <begin position="183"/>
        <end position="201"/>
    </location>
</feature>
<protein>
    <submittedName>
        <fullName evidence="3">Uncharacterized protein</fullName>
    </submittedName>
</protein>
<evidence type="ECO:0000256" key="1">
    <source>
        <dbReference type="SAM" id="MobiDB-lite"/>
    </source>
</evidence>
<keyword evidence="2" id="KW-1133">Transmembrane helix</keyword>
<dbReference type="AlphaFoldDB" id="A0A151M415"/>
<dbReference type="PANTHER" id="PTHR15028">
    <property type="entry name" value="CD72-RELATED"/>
    <property type="match status" value="1"/>
</dbReference>
<keyword evidence="4" id="KW-1185">Reference proteome</keyword>
<feature type="transmembrane region" description="Helical" evidence="2">
    <location>
        <begin position="70"/>
        <end position="93"/>
    </location>
</feature>
<keyword evidence="2" id="KW-0812">Transmembrane</keyword>
<feature type="region of interest" description="Disordered" evidence="1">
    <location>
        <begin position="155"/>
        <end position="214"/>
    </location>
</feature>
<evidence type="ECO:0000256" key="2">
    <source>
        <dbReference type="SAM" id="Phobius"/>
    </source>
</evidence>
<gene>
    <name evidence="3" type="ORF">Y1Q_0006905</name>
</gene>
<reference evidence="3 4" key="1">
    <citation type="journal article" date="2012" name="Genome Biol.">
        <title>Sequencing three crocodilian genomes to illuminate the evolution of archosaurs and amniotes.</title>
        <authorList>
            <person name="St John J.A."/>
            <person name="Braun E.L."/>
            <person name="Isberg S.R."/>
            <person name="Miles L.G."/>
            <person name="Chong A.Y."/>
            <person name="Gongora J."/>
            <person name="Dalzell P."/>
            <person name="Moran C."/>
            <person name="Bed'hom B."/>
            <person name="Abzhanov A."/>
            <person name="Burgess S.C."/>
            <person name="Cooksey A.M."/>
            <person name="Castoe T.A."/>
            <person name="Crawford N.G."/>
            <person name="Densmore L.D."/>
            <person name="Drew J.C."/>
            <person name="Edwards S.V."/>
            <person name="Faircloth B.C."/>
            <person name="Fujita M.K."/>
            <person name="Greenwold M.J."/>
            <person name="Hoffmann F.G."/>
            <person name="Howard J.M."/>
            <person name="Iguchi T."/>
            <person name="Janes D.E."/>
            <person name="Khan S.Y."/>
            <person name="Kohno S."/>
            <person name="de Koning A.J."/>
            <person name="Lance S.L."/>
            <person name="McCarthy F.M."/>
            <person name="McCormack J.E."/>
            <person name="Merchant M.E."/>
            <person name="Peterson D.G."/>
            <person name="Pollock D.D."/>
            <person name="Pourmand N."/>
            <person name="Raney B.J."/>
            <person name="Roessler K.A."/>
            <person name="Sanford J.R."/>
            <person name="Sawyer R.H."/>
            <person name="Schmidt C.J."/>
            <person name="Triplett E.W."/>
            <person name="Tuberville T.D."/>
            <person name="Venegas-Anaya M."/>
            <person name="Howard J.T."/>
            <person name="Jarvis E.D."/>
            <person name="Guillette L.J.Jr."/>
            <person name="Glenn T.C."/>
            <person name="Green R.E."/>
            <person name="Ray D.A."/>
        </authorList>
    </citation>
    <scope>NUCLEOTIDE SEQUENCE [LARGE SCALE GENOMIC DNA]</scope>
    <source>
        <strain evidence="3">KSC_2009_1</strain>
    </source>
</reference>
<comment type="caution">
    <text evidence="3">The sequence shown here is derived from an EMBL/GenBank/DDBJ whole genome shotgun (WGS) entry which is preliminary data.</text>
</comment>
<dbReference type="EMBL" id="AKHW03006648">
    <property type="protein sequence ID" value="KYO19238.1"/>
    <property type="molecule type" value="Genomic_DNA"/>
</dbReference>
<evidence type="ECO:0000313" key="3">
    <source>
        <dbReference type="EMBL" id="KYO19238.1"/>
    </source>
</evidence>
<evidence type="ECO:0000313" key="4">
    <source>
        <dbReference type="Proteomes" id="UP000050525"/>
    </source>
</evidence>
<sequence length="214" mass="23422">MGESVTYAELQFSKGPPGRSVSPQAQGEALQGPGNADDTHETFELCPVGEASSGHGAQQHRETRWSIHPLPLVLLAACLALLATTITLGVFYWQQGQLLQQASRDHEATGQRLGDVGAALEQAQAQLMRMQQEGNHSQAELQNIMGELQHAQQLAQKLQQQLDTGSTGKEGTSWGQKLRPKTKRAEDNHDQKPNIRAEVKLESNGNSEVSRRWS</sequence>
<dbReference type="InterPro" id="IPR039689">
    <property type="entry name" value="CD72"/>
</dbReference>
<organism evidence="3 4">
    <name type="scientific">Alligator mississippiensis</name>
    <name type="common">American alligator</name>
    <dbReference type="NCBI Taxonomy" id="8496"/>
    <lineage>
        <taxon>Eukaryota</taxon>
        <taxon>Metazoa</taxon>
        <taxon>Chordata</taxon>
        <taxon>Craniata</taxon>
        <taxon>Vertebrata</taxon>
        <taxon>Euteleostomi</taxon>
        <taxon>Archelosauria</taxon>
        <taxon>Archosauria</taxon>
        <taxon>Crocodylia</taxon>
        <taxon>Alligatoridae</taxon>
        <taxon>Alligatorinae</taxon>
        <taxon>Alligator</taxon>
    </lineage>
</organism>
<dbReference type="STRING" id="8496.A0A151M415"/>
<dbReference type="GO" id="GO:0005886">
    <property type="term" value="C:plasma membrane"/>
    <property type="evidence" value="ECO:0007669"/>
    <property type="project" value="InterPro"/>
</dbReference>
<dbReference type="Proteomes" id="UP000050525">
    <property type="component" value="Unassembled WGS sequence"/>
</dbReference>
<name>A0A151M415_ALLMI</name>
<accession>A0A151M415</accession>
<dbReference type="PANTHER" id="PTHR15028:SF6">
    <property type="entry name" value="B-CELL DIFFERENTIATION ANTIGEN CD72"/>
    <property type="match status" value="1"/>
</dbReference>
<proteinExistence type="predicted"/>